<dbReference type="InParanoid" id="B4CZ92"/>
<dbReference type="PIRSF" id="PIRSF014899">
    <property type="entry name" value="UCP014899"/>
    <property type="match status" value="1"/>
</dbReference>
<evidence type="ECO:0000313" key="3">
    <source>
        <dbReference type="Proteomes" id="UP000005824"/>
    </source>
</evidence>
<dbReference type="NCBIfam" id="TIGR02452">
    <property type="entry name" value="TIGR02452 family protein"/>
    <property type="match status" value="1"/>
</dbReference>
<gene>
    <name evidence="2" type="ORF">CfE428DRAFT_1980</name>
</gene>
<dbReference type="eggNOG" id="COG4295">
    <property type="taxonomic scope" value="Bacteria"/>
</dbReference>
<dbReference type="SUPFAM" id="SSF52949">
    <property type="entry name" value="Macro domain-like"/>
    <property type="match status" value="1"/>
</dbReference>
<dbReference type="AlphaFoldDB" id="B4CZ92"/>
<keyword evidence="3" id="KW-1185">Reference proteome</keyword>
<sequence length="267" mass="28617">MAVETVAICEEGRYVTAAGVTVDIETAVREAVAETRLCVPGALHRPAPKSSPLATQFAVTGETTIAAMRRLSASGQGALACLNFASAKNPGGGFLRGSEAQEESLARSSALYRCLLAAPEYYERNRAANTALYLDLAIWSPEVPFFRDDEGALLEKPYLASVITAPAPNAGAVAVNEPTRSSEVEPTLRRRTAFVLNIAAAMEIQRLVLGAWGCGVFRNDPQLVALIFRELLGEGGEFGGVFEEVVFAIYDRSADQGVLRAFEKEFP</sequence>
<evidence type="ECO:0000259" key="1">
    <source>
        <dbReference type="Pfam" id="PF10021"/>
    </source>
</evidence>
<proteinExistence type="predicted"/>
<comment type="caution">
    <text evidence="2">The sequence shown here is derived from an EMBL/GenBank/DDBJ whole genome shotgun (WGS) entry which is preliminary data.</text>
</comment>
<dbReference type="Pfam" id="PF10021">
    <property type="entry name" value="PARG_cat_microb"/>
    <property type="match status" value="1"/>
</dbReference>
<dbReference type="Proteomes" id="UP000005824">
    <property type="component" value="Unassembled WGS sequence"/>
</dbReference>
<name>B4CZ92_9BACT</name>
<dbReference type="PANTHER" id="PTHR35596:SF1">
    <property type="entry name" value="MICROBIAL-TYPE PARG CATALYTIC DOMAIN-CONTAINING PROTEIN"/>
    <property type="match status" value="1"/>
</dbReference>
<evidence type="ECO:0000313" key="2">
    <source>
        <dbReference type="EMBL" id="EDY20783.1"/>
    </source>
</evidence>
<dbReference type="InterPro" id="IPR043472">
    <property type="entry name" value="Macro_dom-like"/>
</dbReference>
<protein>
    <recommendedName>
        <fullName evidence="1">Microbial-type PARG catalytic domain-containing protein</fullName>
    </recommendedName>
</protein>
<dbReference type="InterPro" id="IPR019261">
    <property type="entry name" value="PARG_cat_microbial"/>
</dbReference>
<organism evidence="2 3">
    <name type="scientific">Chthoniobacter flavus Ellin428</name>
    <dbReference type="NCBI Taxonomy" id="497964"/>
    <lineage>
        <taxon>Bacteria</taxon>
        <taxon>Pseudomonadati</taxon>
        <taxon>Verrucomicrobiota</taxon>
        <taxon>Spartobacteria</taxon>
        <taxon>Chthoniobacterales</taxon>
        <taxon>Chthoniobacteraceae</taxon>
        <taxon>Chthoniobacter</taxon>
    </lineage>
</organism>
<reference evidence="2 3" key="1">
    <citation type="journal article" date="2011" name="J. Bacteriol.">
        <title>Genome sequence of Chthoniobacter flavus Ellin428, an aerobic heterotrophic soil bacterium.</title>
        <authorList>
            <person name="Kant R."/>
            <person name="van Passel M.W."/>
            <person name="Palva A."/>
            <person name="Lucas S."/>
            <person name="Lapidus A."/>
            <person name="Glavina Del Rio T."/>
            <person name="Dalin E."/>
            <person name="Tice H."/>
            <person name="Bruce D."/>
            <person name="Goodwin L."/>
            <person name="Pitluck S."/>
            <person name="Larimer F.W."/>
            <person name="Land M.L."/>
            <person name="Hauser L."/>
            <person name="Sangwan P."/>
            <person name="de Vos W.M."/>
            <person name="Janssen P.H."/>
            <person name="Smidt H."/>
        </authorList>
    </citation>
    <scope>NUCLEOTIDE SEQUENCE [LARGE SCALE GENOMIC DNA]</scope>
    <source>
        <strain evidence="2 3">Ellin428</strain>
    </source>
</reference>
<dbReference type="InterPro" id="IPR012664">
    <property type="entry name" value="CHP02452"/>
</dbReference>
<accession>B4CZ92</accession>
<dbReference type="Gene3D" id="3.40.220.10">
    <property type="entry name" value="Leucine Aminopeptidase, subunit E, domain 1"/>
    <property type="match status" value="1"/>
</dbReference>
<dbReference type="STRING" id="497964.CfE428DRAFT_1980"/>
<feature type="domain" description="Microbial-type PARG catalytic" evidence="1">
    <location>
        <begin position="2"/>
        <end position="148"/>
    </location>
</feature>
<dbReference type="PANTHER" id="PTHR35596">
    <property type="entry name" value="DUF2263 DOMAIN-CONTAINING PROTEIN"/>
    <property type="match status" value="1"/>
</dbReference>
<dbReference type="EMBL" id="ABVL01000004">
    <property type="protein sequence ID" value="EDY20783.1"/>
    <property type="molecule type" value="Genomic_DNA"/>
</dbReference>